<proteinExistence type="predicted"/>
<accession>A0A090SVU7</accession>
<dbReference type="Proteomes" id="UP000029224">
    <property type="component" value="Unassembled WGS sequence"/>
</dbReference>
<protein>
    <submittedName>
        <fullName evidence="1">Uncharacterized protein</fullName>
    </submittedName>
</protein>
<keyword evidence="2" id="KW-1185">Reference proteome</keyword>
<evidence type="ECO:0000313" key="1">
    <source>
        <dbReference type="EMBL" id="GAL31826.1"/>
    </source>
</evidence>
<reference evidence="1 2" key="1">
    <citation type="submission" date="2014-09" db="EMBL/GenBank/DDBJ databases">
        <title>Vibrio maritimus JCM 19240. (C210) whole genome shotgun sequence.</title>
        <authorList>
            <person name="Sawabe T."/>
            <person name="Meirelles P."/>
            <person name="Nakanishi M."/>
            <person name="Sayaka M."/>
            <person name="Hattori M."/>
            <person name="Ohkuma M."/>
        </authorList>
    </citation>
    <scope>NUCLEOTIDE SEQUENCE [LARGE SCALE GENOMIC DNA]</scope>
    <source>
        <strain evidence="1 2">JCM 19240</strain>
    </source>
</reference>
<name>A0A090SVU7_9VIBR</name>
<organism evidence="1 2">
    <name type="scientific">Vibrio maritimus</name>
    <dbReference type="NCBI Taxonomy" id="990268"/>
    <lineage>
        <taxon>Bacteria</taxon>
        <taxon>Pseudomonadati</taxon>
        <taxon>Pseudomonadota</taxon>
        <taxon>Gammaproteobacteria</taxon>
        <taxon>Vibrionales</taxon>
        <taxon>Vibrionaceae</taxon>
        <taxon>Vibrio</taxon>
    </lineage>
</organism>
<evidence type="ECO:0000313" key="2">
    <source>
        <dbReference type="Proteomes" id="UP000029224"/>
    </source>
</evidence>
<gene>
    <name evidence="1" type="ORF">JCM19240_5257</name>
</gene>
<comment type="caution">
    <text evidence="1">The sequence shown here is derived from an EMBL/GenBank/DDBJ whole genome shotgun (WGS) entry which is preliminary data.</text>
</comment>
<dbReference type="EMBL" id="BBMT01000001">
    <property type="protein sequence ID" value="GAL31826.1"/>
    <property type="molecule type" value="Genomic_DNA"/>
</dbReference>
<reference evidence="1 2" key="2">
    <citation type="submission" date="2014-09" db="EMBL/GenBank/DDBJ databases">
        <authorList>
            <consortium name="NBRP consortium"/>
            <person name="Sawabe T."/>
            <person name="Meirelles P."/>
            <person name="Nakanishi M."/>
            <person name="Sayaka M."/>
            <person name="Hattori M."/>
            <person name="Ohkuma M."/>
        </authorList>
    </citation>
    <scope>NUCLEOTIDE SEQUENCE [LARGE SCALE GENOMIC DNA]</scope>
    <source>
        <strain evidence="1 2">JCM 19240</strain>
    </source>
</reference>
<dbReference type="AlphaFoldDB" id="A0A090SVU7"/>
<sequence length="40" mass="4441">MPIKRVNELDLRRNDIRYIEFAEDGLLGYASSKSSLGAAA</sequence>